<proteinExistence type="predicted"/>
<organism evidence="1 2">
    <name type="scientific">Marchantia polymorpha</name>
    <name type="common">Common liverwort</name>
    <name type="synonym">Marchantia aquatica</name>
    <dbReference type="NCBI Taxonomy" id="3197"/>
    <lineage>
        <taxon>Eukaryota</taxon>
        <taxon>Viridiplantae</taxon>
        <taxon>Streptophyta</taxon>
        <taxon>Embryophyta</taxon>
        <taxon>Marchantiophyta</taxon>
        <taxon>Marchantiopsida</taxon>
        <taxon>Marchantiidae</taxon>
        <taxon>Marchantiales</taxon>
        <taxon>Marchantiaceae</taxon>
        <taxon>Marchantia</taxon>
    </lineage>
</organism>
<keyword evidence="2" id="KW-1185">Reference proteome</keyword>
<gene>
    <name evidence="1" type="ORF">MARPO_0043s0031</name>
</gene>
<evidence type="ECO:0000313" key="1">
    <source>
        <dbReference type="EMBL" id="PTQ39767.1"/>
    </source>
</evidence>
<dbReference type="EMBL" id="KZ772715">
    <property type="protein sequence ID" value="PTQ39767.1"/>
    <property type="molecule type" value="Genomic_DNA"/>
</dbReference>
<evidence type="ECO:0000313" key="2">
    <source>
        <dbReference type="Proteomes" id="UP000244005"/>
    </source>
</evidence>
<dbReference type="AlphaFoldDB" id="A0A2R6X0Y1"/>
<accession>A0A2R6X0Y1</accession>
<protein>
    <submittedName>
        <fullName evidence="1">Uncharacterized protein</fullName>
    </submittedName>
</protein>
<reference evidence="2" key="1">
    <citation type="journal article" date="2017" name="Cell">
        <title>Insights into land plant evolution garnered from the Marchantia polymorpha genome.</title>
        <authorList>
            <person name="Bowman J.L."/>
            <person name="Kohchi T."/>
            <person name="Yamato K.T."/>
            <person name="Jenkins J."/>
            <person name="Shu S."/>
            <person name="Ishizaki K."/>
            <person name="Yamaoka S."/>
            <person name="Nishihama R."/>
            <person name="Nakamura Y."/>
            <person name="Berger F."/>
            <person name="Adam C."/>
            <person name="Aki S.S."/>
            <person name="Althoff F."/>
            <person name="Araki T."/>
            <person name="Arteaga-Vazquez M.A."/>
            <person name="Balasubrmanian S."/>
            <person name="Barry K."/>
            <person name="Bauer D."/>
            <person name="Boehm C.R."/>
            <person name="Briginshaw L."/>
            <person name="Caballero-Perez J."/>
            <person name="Catarino B."/>
            <person name="Chen F."/>
            <person name="Chiyoda S."/>
            <person name="Chovatia M."/>
            <person name="Davies K.M."/>
            <person name="Delmans M."/>
            <person name="Demura T."/>
            <person name="Dierschke T."/>
            <person name="Dolan L."/>
            <person name="Dorantes-Acosta A.E."/>
            <person name="Eklund D.M."/>
            <person name="Florent S.N."/>
            <person name="Flores-Sandoval E."/>
            <person name="Fujiyama A."/>
            <person name="Fukuzawa H."/>
            <person name="Galik B."/>
            <person name="Grimanelli D."/>
            <person name="Grimwood J."/>
            <person name="Grossniklaus U."/>
            <person name="Hamada T."/>
            <person name="Haseloff J."/>
            <person name="Hetherington A.J."/>
            <person name="Higo A."/>
            <person name="Hirakawa Y."/>
            <person name="Hundley H.N."/>
            <person name="Ikeda Y."/>
            <person name="Inoue K."/>
            <person name="Inoue S.I."/>
            <person name="Ishida S."/>
            <person name="Jia Q."/>
            <person name="Kakita M."/>
            <person name="Kanazawa T."/>
            <person name="Kawai Y."/>
            <person name="Kawashima T."/>
            <person name="Kennedy M."/>
            <person name="Kinose K."/>
            <person name="Kinoshita T."/>
            <person name="Kohara Y."/>
            <person name="Koide E."/>
            <person name="Komatsu K."/>
            <person name="Kopischke S."/>
            <person name="Kubo M."/>
            <person name="Kyozuka J."/>
            <person name="Lagercrantz U."/>
            <person name="Lin S.S."/>
            <person name="Lindquist E."/>
            <person name="Lipzen A.M."/>
            <person name="Lu C.W."/>
            <person name="De Luna E."/>
            <person name="Martienssen R.A."/>
            <person name="Minamino N."/>
            <person name="Mizutani M."/>
            <person name="Mizutani M."/>
            <person name="Mochizuki N."/>
            <person name="Monte I."/>
            <person name="Mosher R."/>
            <person name="Nagasaki H."/>
            <person name="Nakagami H."/>
            <person name="Naramoto S."/>
            <person name="Nishitani K."/>
            <person name="Ohtani M."/>
            <person name="Okamoto T."/>
            <person name="Okumura M."/>
            <person name="Phillips J."/>
            <person name="Pollak B."/>
            <person name="Reinders A."/>
            <person name="Rovekamp M."/>
            <person name="Sano R."/>
            <person name="Sawa S."/>
            <person name="Schmid M.W."/>
            <person name="Shirakawa M."/>
            <person name="Solano R."/>
            <person name="Spunde A."/>
            <person name="Suetsugu N."/>
            <person name="Sugano S."/>
            <person name="Sugiyama A."/>
            <person name="Sun R."/>
            <person name="Suzuki Y."/>
            <person name="Takenaka M."/>
            <person name="Takezawa D."/>
            <person name="Tomogane H."/>
            <person name="Tsuzuki M."/>
            <person name="Ueda T."/>
            <person name="Umeda M."/>
            <person name="Ward J.M."/>
            <person name="Watanabe Y."/>
            <person name="Yazaki K."/>
            <person name="Yokoyama R."/>
            <person name="Yoshitake Y."/>
            <person name="Yotsui I."/>
            <person name="Zachgo S."/>
            <person name="Schmutz J."/>
        </authorList>
    </citation>
    <scope>NUCLEOTIDE SEQUENCE [LARGE SCALE GENOMIC DNA]</scope>
    <source>
        <strain evidence="2">Tak-1</strain>
    </source>
</reference>
<name>A0A2R6X0Y1_MARPO</name>
<sequence length="117" mass="13571">MNQSHTHTFHPLRSNGEEILHLYCETFILWQASDLVSCPRVWLRVGKRVKSHARCPFLLRFQLLGTNNHVRWKCPGQMGLKMHVMGFAATKGVIRKVITASEWIGAHKEWRKLHDAS</sequence>
<dbReference type="Proteomes" id="UP000244005">
    <property type="component" value="Unassembled WGS sequence"/>
</dbReference>